<dbReference type="AlphaFoldDB" id="A0A2U8P142"/>
<accession>A0A2U8P142</accession>
<dbReference type="OrthoDB" id="8219958at2"/>
<dbReference type="Proteomes" id="UP000215703">
    <property type="component" value="Chromosome"/>
</dbReference>
<protein>
    <submittedName>
        <fullName evidence="1">Uncharacterized protein</fullName>
    </submittedName>
</protein>
<sequence>MMLEFGARSTGDPLLDRSTNFVSSNTKPAKRCDKIGATPSVVRRVPMRRRSRAQQYPDLVSFLKGCGYNNRESEELQSRRNPGRTDCCRVSTNMRRAGWIRLTHSSIQEPGCGSTPRCRGGRVSDGATQASKATLRSVWRICISIRLIKASQLHLIGLPQEVVEQSGGTISAVRCGRRRTPLLGRVR</sequence>
<name>A0A2U8P142_9BRAD</name>
<reference evidence="1 2" key="2">
    <citation type="journal article" date="2017" name="Syst. Appl. Microbiol.">
        <title>Soybeans inoculated with root zone soils of Canadian native legumes harbour diverse and novel Bradyrhizobium spp. that possess agricultural potential.</title>
        <authorList>
            <person name="Bromfield E.S.P."/>
            <person name="Cloutier S."/>
            <person name="Tambong J.T."/>
            <person name="Tran Thi T.V."/>
        </authorList>
    </citation>
    <scope>NUCLEOTIDE SEQUENCE [LARGE SCALE GENOMIC DNA]</scope>
    <source>
        <strain evidence="1 2">OO99</strain>
    </source>
</reference>
<proteinExistence type="predicted"/>
<organism evidence="1 2">
    <name type="scientific">Bradyrhizobium ottawaense</name>
    <dbReference type="NCBI Taxonomy" id="931866"/>
    <lineage>
        <taxon>Bacteria</taxon>
        <taxon>Pseudomonadati</taxon>
        <taxon>Pseudomonadota</taxon>
        <taxon>Alphaproteobacteria</taxon>
        <taxon>Hyphomicrobiales</taxon>
        <taxon>Nitrobacteraceae</taxon>
        <taxon>Bradyrhizobium</taxon>
    </lineage>
</organism>
<gene>
    <name evidence="1" type="ORF">CIT37_03060</name>
</gene>
<evidence type="ECO:0000313" key="2">
    <source>
        <dbReference type="Proteomes" id="UP000215703"/>
    </source>
</evidence>
<dbReference type="EMBL" id="CP029425">
    <property type="protein sequence ID" value="AWL91383.1"/>
    <property type="molecule type" value="Genomic_DNA"/>
</dbReference>
<evidence type="ECO:0000313" key="1">
    <source>
        <dbReference type="EMBL" id="AWL91383.1"/>
    </source>
</evidence>
<reference evidence="1 2" key="1">
    <citation type="journal article" date="2014" name="Int. J. Syst. Evol. Microbiol.">
        <title>Bradyrhizobium ottawaense sp. nov., a symbiotic nitrogen fixing bacterium from root nodules of soybeans in Canada.</title>
        <authorList>
            <person name="Yu X."/>
            <person name="Cloutier S."/>
            <person name="Tambong J.T."/>
            <person name="Bromfield E.S."/>
        </authorList>
    </citation>
    <scope>NUCLEOTIDE SEQUENCE [LARGE SCALE GENOMIC DNA]</scope>
    <source>
        <strain evidence="1 2">OO99</strain>
    </source>
</reference>